<reference evidence="3" key="1">
    <citation type="submission" date="2018-09" db="EMBL/GenBank/DDBJ databases">
        <authorList>
            <person name="Kim I."/>
        </authorList>
    </citation>
    <scope>NUCLEOTIDE SEQUENCE [LARGE SCALE GENOMIC DNA]</scope>
    <source>
        <strain evidence="3">DD4a</strain>
    </source>
</reference>
<dbReference type="GO" id="GO:0009882">
    <property type="term" value="F:blue light photoreceptor activity"/>
    <property type="evidence" value="ECO:0007669"/>
    <property type="project" value="InterPro"/>
</dbReference>
<evidence type="ECO:0000313" key="3">
    <source>
        <dbReference type="Proteomes" id="UP000265742"/>
    </source>
</evidence>
<dbReference type="InterPro" id="IPR007024">
    <property type="entry name" value="BLUF_domain"/>
</dbReference>
<accession>A0A3A1U296</accession>
<sequence length="176" mass="19727">MTRSRRRAATPRVLGIAPRRRGWDGDGVSDTLQARPDDAARPVEYLSVVYSSIASVPFDEVELAILLATSRMNNEAKDVTGVLLHRDGHFMQALEGPVGAVRATLRRIAADERHRDVRTLDEEYLTARRFGSWSMGYRPLSETDLAEAPTWFGSPEALQGRDGFRAAELLAWFRSR</sequence>
<gene>
    <name evidence="2" type="ORF">D1781_04350</name>
</gene>
<dbReference type="GO" id="GO:0071949">
    <property type="term" value="F:FAD binding"/>
    <property type="evidence" value="ECO:0007669"/>
    <property type="project" value="InterPro"/>
</dbReference>
<dbReference type="PROSITE" id="PS50925">
    <property type="entry name" value="BLUF"/>
    <property type="match status" value="1"/>
</dbReference>
<dbReference type="SMART" id="SM01034">
    <property type="entry name" value="BLUF"/>
    <property type="match status" value="1"/>
</dbReference>
<dbReference type="Proteomes" id="UP000265742">
    <property type="component" value="Unassembled WGS sequence"/>
</dbReference>
<dbReference type="EMBL" id="QXTG01000001">
    <property type="protein sequence ID" value="RIX30651.1"/>
    <property type="molecule type" value="Genomic_DNA"/>
</dbReference>
<evidence type="ECO:0000313" key="2">
    <source>
        <dbReference type="EMBL" id="RIX30651.1"/>
    </source>
</evidence>
<comment type="caution">
    <text evidence="2">The sequence shown here is derived from an EMBL/GenBank/DDBJ whole genome shotgun (WGS) entry which is preliminary data.</text>
</comment>
<keyword evidence="3" id="KW-1185">Reference proteome</keyword>
<dbReference type="SUPFAM" id="SSF54975">
    <property type="entry name" value="Acylphosphatase/BLUF domain-like"/>
    <property type="match status" value="1"/>
</dbReference>
<dbReference type="Gene3D" id="3.30.70.100">
    <property type="match status" value="1"/>
</dbReference>
<organism evidence="2 3">
    <name type="scientific">Amnibacterium setariae</name>
    <dbReference type="NCBI Taxonomy" id="2306585"/>
    <lineage>
        <taxon>Bacteria</taxon>
        <taxon>Bacillati</taxon>
        <taxon>Actinomycetota</taxon>
        <taxon>Actinomycetes</taxon>
        <taxon>Micrococcales</taxon>
        <taxon>Microbacteriaceae</taxon>
        <taxon>Amnibacterium</taxon>
    </lineage>
</organism>
<dbReference type="InterPro" id="IPR036046">
    <property type="entry name" value="Acylphosphatase-like_dom_sf"/>
</dbReference>
<feature type="domain" description="BLUF" evidence="1">
    <location>
        <begin position="45"/>
        <end position="136"/>
    </location>
</feature>
<evidence type="ECO:0000259" key="1">
    <source>
        <dbReference type="PROSITE" id="PS50925"/>
    </source>
</evidence>
<dbReference type="AlphaFoldDB" id="A0A3A1U296"/>
<name>A0A3A1U296_9MICO</name>
<protein>
    <submittedName>
        <fullName evidence="2">BLUF domain-containing protein</fullName>
    </submittedName>
</protein>
<proteinExistence type="predicted"/>
<dbReference type="Pfam" id="PF04940">
    <property type="entry name" value="BLUF"/>
    <property type="match status" value="1"/>
</dbReference>